<dbReference type="AlphaFoldDB" id="A0A2N5UZR2"/>
<evidence type="ECO:0000313" key="2">
    <source>
        <dbReference type="EMBL" id="PLW43239.1"/>
    </source>
</evidence>
<feature type="region of interest" description="Disordered" evidence="1">
    <location>
        <begin position="1"/>
        <end position="124"/>
    </location>
</feature>
<organism evidence="2 3">
    <name type="scientific">Puccinia coronata f. sp. avenae</name>
    <dbReference type="NCBI Taxonomy" id="200324"/>
    <lineage>
        <taxon>Eukaryota</taxon>
        <taxon>Fungi</taxon>
        <taxon>Dikarya</taxon>
        <taxon>Basidiomycota</taxon>
        <taxon>Pucciniomycotina</taxon>
        <taxon>Pucciniomycetes</taxon>
        <taxon>Pucciniales</taxon>
        <taxon>Pucciniaceae</taxon>
        <taxon>Puccinia</taxon>
    </lineage>
</organism>
<dbReference type="EMBL" id="PGCI01000070">
    <property type="protein sequence ID" value="PLW43239.1"/>
    <property type="molecule type" value="Genomic_DNA"/>
</dbReference>
<feature type="compositionally biased region" description="Basic and acidic residues" evidence="1">
    <location>
        <begin position="11"/>
        <end position="22"/>
    </location>
</feature>
<protein>
    <submittedName>
        <fullName evidence="2">Uncharacterized protein</fullName>
    </submittedName>
</protein>
<feature type="compositionally biased region" description="Polar residues" evidence="1">
    <location>
        <begin position="1"/>
        <end position="10"/>
    </location>
</feature>
<proteinExistence type="predicted"/>
<reference evidence="2 3" key="1">
    <citation type="submission" date="2017-11" db="EMBL/GenBank/DDBJ databases">
        <title>De novo assembly and phasing of dikaryotic genomes from two isolates of Puccinia coronata f. sp. avenae, the causal agent of oat crown rust.</title>
        <authorList>
            <person name="Miller M.E."/>
            <person name="Zhang Y."/>
            <person name="Omidvar V."/>
            <person name="Sperschneider J."/>
            <person name="Schwessinger B."/>
            <person name="Raley C."/>
            <person name="Palmer J.M."/>
            <person name="Garnica D."/>
            <person name="Upadhyaya N."/>
            <person name="Rathjen J."/>
            <person name="Taylor J.M."/>
            <person name="Park R.F."/>
            <person name="Dodds P.N."/>
            <person name="Hirsch C.D."/>
            <person name="Kianian S.F."/>
            <person name="Figueroa M."/>
        </authorList>
    </citation>
    <scope>NUCLEOTIDE SEQUENCE [LARGE SCALE GENOMIC DNA]</scope>
    <source>
        <strain evidence="2">12SD80</strain>
    </source>
</reference>
<name>A0A2N5UZR2_9BASI</name>
<comment type="caution">
    <text evidence="2">The sequence shown here is derived from an EMBL/GenBank/DDBJ whole genome shotgun (WGS) entry which is preliminary data.</text>
</comment>
<feature type="compositionally biased region" description="Polar residues" evidence="1">
    <location>
        <begin position="92"/>
        <end position="113"/>
    </location>
</feature>
<dbReference type="Proteomes" id="UP000235392">
    <property type="component" value="Unassembled WGS sequence"/>
</dbReference>
<evidence type="ECO:0000313" key="3">
    <source>
        <dbReference type="Proteomes" id="UP000235392"/>
    </source>
</evidence>
<sequence length="297" mass="32627">MSGDKNNQNKLETEKATADKHFQQKRLAATSHQEKRRGQKQAKANPKKQQLEGRWDQAQALQTFATLPRKKIEDGKDVIGPLGDFDVGDSRPATQEAQSNNAGDGDEGTTQGKTAAAQPEAGNGKEDHLFLIREARQAREAGDQTLANGLLRSLAKLYPEPTETTPVDTTGKTQIAAPLTVAATATDVCGSDDITVGNIIFAPGVIPTHGHCGLSSFYDKKIKALKGSIPLTIFDPKWQQKTSAHSAEKRQIYRGGSEERQYTGHPAPDEWSQSYAQWSWNFQYFLVTLTKSTRSKY</sequence>
<accession>A0A2N5UZR2</accession>
<gene>
    <name evidence="2" type="ORF">PCASD_07024</name>
</gene>
<evidence type="ECO:0000256" key="1">
    <source>
        <dbReference type="SAM" id="MobiDB-lite"/>
    </source>
</evidence>